<accession>A0A2T8FD23</accession>
<dbReference type="CDD" id="cd03224">
    <property type="entry name" value="ABC_TM1139_LivF_branched"/>
    <property type="match status" value="1"/>
</dbReference>
<dbReference type="InterPro" id="IPR052156">
    <property type="entry name" value="BCAA_Transport_ATP-bd_LivF"/>
</dbReference>
<evidence type="ECO:0000256" key="4">
    <source>
        <dbReference type="ARBA" id="ARBA00022840"/>
    </source>
</evidence>
<comment type="similarity">
    <text evidence="1">Belongs to the ABC transporter superfamily.</text>
</comment>
<dbReference type="PROSITE" id="PS00211">
    <property type="entry name" value="ABC_TRANSPORTER_1"/>
    <property type="match status" value="1"/>
</dbReference>
<dbReference type="Gene3D" id="3.40.50.300">
    <property type="entry name" value="P-loop containing nucleotide triphosphate hydrolases"/>
    <property type="match status" value="1"/>
</dbReference>
<sequence length="236" mass="25296">MLEIHDLHAGYGRTEVLHGVTMTIKSGTIVTMLGRNGAGKSTTLKAITGLLKATSGSVTFDGKDITHAKPHKVARLGISHVREGHQIFPALTVMENLSMGAFLRSGDENVQADLDRVISMFPVLRRKSNARGASLSGGEQQMLALAQGLMMSPRLLICDEPSLGLAPMVVQEIMDALLSLREGGITVLLVEQRVNHALAISDHVYVLDDGAVRHEGPAAEVRESDVLLDSYLGSVQ</sequence>
<dbReference type="RefSeq" id="WP_116571085.1">
    <property type="nucleotide sequence ID" value="NZ_QDGZ01000002.1"/>
</dbReference>
<reference evidence="7 8" key="1">
    <citation type="submission" date="2018-04" db="EMBL/GenBank/DDBJ databases">
        <title>Genome of Nocardioides gansuensis WSJ-1.</title>
        <authorList>
            <person name="Wu S."/>
            <person name="Wang G."/>
        </authorList>
    </citation>
    <scope>NUCLEOTIDE SEQUENCE [LARGE SCALE GENOMIC DNA]</scope>
    <source>
        <strain evidence="7 8">WSJ-1</strain>
    </source>
</reference>
<comment type="caution">
    <text evidence="7">The sequence shown here is derived from an EMBL/GenBank/DDBJ whole genome shotgun (WGS) entry which is preliminary data.</text>
</comment>
<dbReference type="OrthoDB" id="9776369at2"/>
<name>A0A2T8FD23_9ACTN</name>
<dbReference type="GO" id="GO:0005524">
    <property type="term" value="F:ATP binding"/>
    <property type="evidence" value="ECO:0007669"/>
    <property type="project" value="UniProtKB-KW"/>
</dbReference>
<evidence type="ECO:0000256" key="3">
    <source>
        <dbReference type="ARBA" id="ARBA00022741"/>
    </source>
</evidence>
<keyword evidence="2" id="KW-0813">Transport</keyword>
<dbReference type="SMART" id="SM00382">
    <property type="entry name" value="AAA"/>
    <property type="match status" value="1"/>
</dbReference>
<dbReference type="AlphaFoldDB" id="A0A2T8FD23"/>
<dbReference type="PROSITE" id="PS50893">
    <property type="entry name" value="ABC_TRANSPORTER_2"/>
    <property type="match status" value="1"/>
</dbReference>
<dbReference type="GO" id="GO:0016887">
    <property type="term" value="F:ATP hydrolysis activity"/>
    <property type="evidence" value="ECO:0007669"/>
    <property type="project" value="InterPro"/>
</dbReference>
<evidence type="ECO:0000313" key="7">
    <source>
        <dbReference type="EMBL" id="PVG83611.1"/>
    </source>
</evidence>
<keyword evidence="3" id="KW-0547">Nucleotide-binding</keyword>
<dbReference type="PANTHER" id="PTHR43820:SF4">
    <property type="entry name" value="HIGH-AFFINITY BRANCHED-CHAIN AMINO ACID TRANSPORT ATP-BINDING PROTEIN LIVF"/>
    <property type="match status" value="1"/>
</dbReference>
<dbReference type="PANTHER" id="PTHR43820">
    <property type="entry name" value="HIGH-AFFINITY BRANCHED-CHAIN AMINO ACID TRANSPORT ATP-BINDING PROTEIN LIVF"/>
    <property type="match status" value="1"/>
</dbReference>
<feature type="domain" description="ABC transporter" evidence="6">
    <location>
        <begin position="2"/>
        <end position="234"/>
    </location>
</feature>
<evidence type="ECO:0000259" key="6">
    <source>
        <dbReference type="PROSITE" id="PS50893"/>
    </source>
</evidence>
<gene>
    <name evidence="7" type="ORF">DDE18_04580</name>
</gene>
<dbReference type="InterPro" id="IPR003439">
    <property type="entry name" value="ABC_transporter-like_ATP-bd"/>
</dbReference>
<dbReference type="EMBL" id="QDGZ01000002">
    <property type="protein sequence ID" value="PVG83611.1"/>
    <property type="molecule type" value="Genomic_DNA"/>
</dbReference>
<dbReference type="Pfam" id="PF00005">
    <property type="entry name" value="ABC_tran"/>
    <property type="match status" value="1"/>
</dbReference>
<organism evidence="7 8">
    <name type="scientific">Nocardioides gansuensis</name>
    <dbReference type="NCBI Taxonomy" id="2138300"/>
    <lineage>
        <taxon>Bacteria</taxon>
        <taxon>Bacillati</taxon>
        <taxon>Actinomycetota</taxon>
        <taxon>Actinomycetes</taxon>
        <taxon>Propionibacteriales</taxon>
        <taxon>Nocardioidaceae</taxon>
        <taxon>Nocardioides</taxon>
    </lineage>
</organism>
<dbReference type="GO" id="GO:0015658">
    <property type="term" value="F:branched-chain amino acid transmembrane transporter activity"/>
    <property type="evidence" value="ECO:0007669"/>
    <property type="project" value="TreeGrafter"/>
</dbReference>
<evidence type="ECO:0000313" key="8">
    <source>
        <dbReference type="Proteomes" id="UP000246018"/>
    </source>
</evidence>
<proteinExistence type="inferred from homology"/>
<evidence type="ECO:0000256" key="2">
    <source>
        <dbReference type="ARBA" id="ARBA00022448"/>
    </source>
</evidence>
<dbReference type="InterPro" id="IPR027417">
    <property type="entry name" value="P-loop_NTPase"/>
</dbReference>
<keyword evidence="8" id="KW-1185">Reference proteome</keyword>
<dbReference type="SUPFAM" id="SSF52540">
    <property type="entry name" value="P-loop containing nucleoside triphosphate hydrolases"/>
    <property type="match status" value="1"/>
</dbReference>
<dbReference type="GO" id="GO:0015807">
    <property type="term" value="P:L-amino acid transport"/>
    <property type="evidence" value="ECO:0007669"/>
    <property type="project" value="TreeGrafter"/>
</dbReference>
<keyword evidence="4 7" id="KW-0067">ATP-binding</keyword>
<protein>
    <submittedName>
        <fullName evidence="7">ABC transporter ATP-binding protein</fullName>
    </submittedName>
</protein>
<evidence type="ECO:0000256" key="5">
    <source>
        <dbReference type="ARBA" id="ARBA00022970"/>
    </source>
</evidence>
<evidence type="ECO:0000256" key="1">
    <source>
        <dbReference type="ARBA" id="ARBA00005417"/>
    </source>
</evidence>
<dbReference type="InterPro" id="IPR003593">
    <property type="entry name" value="AAA+_ATPase"/>
</dbReference>
<dbReference type="InterPro" id="IPR017871">
    <property type="entry name" value="ABC_transporter-like_CS"/>
</dbReference>
<dbReference type="Proteomes" id="UP000246018">
    <property type="component" value="Unassembled WGS sequence"/>
</dbReference>
<keyword evidence="5" id="KW-0029">Amino-acid transport</keyword>